<keyword evidence="1" id="KW-0812">Transmembrane</keyword>
<reference evidence="2" key="2">
    <citation type="submission" date="2023-01" db="EMBL/GenBank/DDBJ databases">
        <title>Draft genome sequence of Agaribacter marinus strain NBRC 110023.</title>
        <authorList>
            <person name="Sun Q."/>
            <person name="Mori K."/>
        </authorList>
    </citation>
    <scope>NUCLEOTIDE SEQUENCE</scope>
    <source>
        <strain evidence="2">NBRC 110023</strain>
    </source>
</reference>
<feature type="transmembrane region" description="Helical" evidence="1">
    <location>
        <begin position="88"/>
        <end position="112"/>
    </location>
</feature>
<sequence length="145" mass="15807">MLNKVFRFSIASMVGFTFASIFHTQVILYELSLLDINITLTSRLSTTYSDAIGLLPKYGSVLTVVFFIAFVIAGVVKKRFKLASYPIYTIAGAIAMLSVVISMQQLLGLTFLASTRELYGVLLQTLAGAIAGASFSYLSGKFDQH</sequence>
<dbReference type="RefSeq" id="WP_284219103.1">
    <property type="nucleotide sequence ID" value="NZ_BSOT01000012.1"/>
</dbReference>
<feature type="transmembrane region" description="Helical" evidence="1">
    <location>
        <begin position="5"/>
        <end position="28"/>
    </location>
</feature>
<evidence type="ECO:0000313" key="2">
    <source>
        <dbReference type="EMBL" id="GLR72690.1"/>
    </source>
</evidence>
<name>A0AA37T2C1_9ALTE</name>
<keyword evidence="3" id="KW-1185">Reference proteome</keyword>
<gene>
    <name evidence="2" type="ORF">GCM10007852_35980</name>
</gene>
<dbReference type="Proteomes" id="UP001156601">
    <property type="component" value="Unassembled WGS sequence"/>
</dbReference>
<comment type="caution">
    <text evidence="2">The sequence shown here is derived from an EMBL/GenBank/DDBJ whole genome shotgun (WGS) entry which is preliminary data.</text>
</comment>
<organism evidence="2 3">
    <name type="scientific">Agaribacter marinus</name>
    <dbReference type="NCBI Taxonomy" id="1431249"/>
    <lineage>
        <taxon>Bacteria</taxon>
        <taxon>Pseudomonadati</taxon>
        <taxon>Pseudomonadota</taxon>
        <taxon>Gammaproteobacteria</taxon>
        <taxon>Alteromonadales</taxon>
        <taxon>Alteromonadaceae</taxon>
        <taxon>Agaribacter</taxon>
    </lineage>
</organism>
<feature type="transmembrane region" description="Helical" evidence="1">
    <location>
        <begin position="118"/>
        <end position="138"/>
    </location>
</feature>
<reference evidence="2" key="1">
    <citation type="journal article" date="2014" name="Int. J. Syst. Evol. Microbiol.">
        <title>Complete genome sequence of Corynebacterium casei LMG S-19264T (=DSM 44701T), isolated from a smear-ripened cheese.</title>
        <authorList>
            <consortium name="US DOE Joint Genome Institute (JGI-PGF)"/>
            <person name="Walter F."/>
            <person name="Albersmeier A."/>
            <person name="Kalinowski J."/>
            <person name="Ruckert C."/>
        </authorList>
    </citation>
    <scope>NUCLEOTIDE SEQUENCE</scope>
    <source>
        <strain evidence="2">NBRC 110023</strain>
    </source>
</reference>
<evidence type="ECO:0000256" key="1">
    <source>
        <dbReference type="SAM" id="Phobius"/>
    </source>
</evidence>
<keyword evidence="1" id="KW-1133">Transmembrane helix</keyword>
<protein>
    <submittedName>
        <fullName evidence="2">Uncharacterized protein</fullName>
    </submittedName>
</protein>
<proteinExistence type="predicted"/>
<evidence type="ECO:0000313" key="3">
    <source>
        <dbReference type="Proteomes" id="UP001156601"/>
    </source>
</evidence>
<dbReference type="EMBL" id="BSOT01000012">
    <property type="protein sequence ID" value="GLR72690.1"/>
    <property type="molecule type" value="Genomic_DNA"/>
</dbReference>
<keyword evidence="1" id="KW-0472">Membrane</keyword>
<feature type="transmembrane region" description="Helical" evidence="1">
    <location>
        <begin position="58"/>
        <end position="76"/>
    </location>
</feature>
<dbReference type="AlphaFoldDB" id="A0AA37T2C1"/>
<accession>A0AA37T2C1</accession>